<keyword evidence="2" id="KW-1185">Reference proteome</keyword>
<proteinExistence type="predicted"/>
<protein>
    <submittedName>
        <fullName evidence="1">Uncharacterized protein</fullName>
    </submittedName>
</protein>
<sequence>MFNSTPVDTWQCDGWSTKGTPYLIDGCDNQEVPSEKCRRCMDRGGFCDQETTYYVDGSVFTQNVTCKYKLYSIGKKSSKTSLGVILGVSISMGVLFLVENAIFVLLFTFSSGIIEIHLAFSDMDVFSNDNLSQ</sequence>
<name>A0ACB9HFZ2_9ASTR</name>
<evidence type="ECO:0000313" key="2">
    <source>
        <dbReference type="Proteomes" id="UP001056120"/>
    </source>
</evidence>
<accession>A0ACB9HFZ2</accession>
<gene>
    <name evidence="1" type="ORF">L1987_37303</name>
</gene>
<dbReference type="EMBL" id="CM042029">
    <property type="protein sequence ID" value="KAI3794670.1"/>
    <property type="molecule type" value="Genomic_DNA"/>
</dbReference>
<dbReference type="Proteomes" id="UP001056120">
    <property type="component" value="Linkage Group LG12"/>
</dbReference>
<organism evidence="1 2">
    <name type="scientific">Smallanthus sonchifolius</name>
    <dbReference type="NCBI Taxonomy" id="185202"/>
    <lineage>
        <taxon>Eukaryota</taxon>
        <taxon>Viridiplantae</taxon>
        <taxon>Streptophyta</taxon>
        <taxon>Embryophyta</taxon>
        <taxon>Tracheophyta</taxon>
        <taxon>Spermatophyta</taxon>
        <taxon>Magnoliopsida</taxon>
        <taxon>eudicotyledons</taxon>
        <taxon>Gunneridae</taxon>
        <taxon>Pentapetalae</taxon>
        <taxon>asterids</taxon>
        <taxon>campanulids</taxon>
        <taxon>Asterales</taxon>
        <taxon>Asteraceae</taxon>
        <taxon>Asteroideae</taxon>
        <taxon>Heliantheae alliance</taxon>
        <taxon>Millerieae</taxon>
        <taxon>Smallanthus</taxon>
    </lineage>
</organism>
<evidence type="ECO:0000313" key="1">
    <source>
        <dbReference type="EMBL" id="KAI3794670.1"/>
    </source>
</evidence>
<comment type="caution">
    <text evidence="1">The sequence shown here is derived from an EMBL/GenBank/DDBJ whole genome shotgun (WGS) entry which is preliminary data.</text>
</comment>
<reference evidence="1 2" key="2">
    <citation type="journal article" date="2022" name="Mol. Ecol. Resour.">
        <title>The genomes of chicory, endive, great burdock and yacon provide insights into Asteraceae paleo-polyploidization history and plant inulin production.</title>
        <authorList>
            <person name="Fan W."/>
            <person name="Wang S."/>
            <person name="Wang H."/>
            <person name="Wang A."/>
            <person name="Jiang F."/>
            <person name="Liu H."/>
            <person name="Zhao H."/>
            <person name="Xu D."/>
            <person name="Zhang Y."/>
        </authorList>
    </citation>
    <scope>NUCLEOTIDE SEQUENCE [LARGE SCALE GENOMIC DNA]</scope>
    <source>
        <strain evidence="2">cv. Yunnan</strain>
        <tissue evidence="1">Leaves</tissue>
    </source>
</reference>
<reference evidence="2" key="1">
    <citation type="journal article" date="2022" name="Mol. Ecol. Resour.">
        <title>The genomes of chicory, endive, great burdock and yacon provide insights into Asteraceae palaeo-polyploidization history and plant inulin production.</title>
        <authorList>
            <person name="Fan W."/>
            <person name="Wang S."/>
            <person name="Wang H."/>
            <person name="Wang A."/>
            <person name="Jiang F."/>
            <person name="Liu H."/>
            <person name="Zhao H."/>
            <person name="Xu D."/>
            <person name="Zhang Y."/>
        </authorList>
    </citation>
    <scope>NUCLEOTIDE SEQUENCE [LARGE SCALE GENOMIC DNA]</scope>
    <source>
        <strain evidence="2">cv. Yunnan</strain>
    </source>
</reference>